<dbReference type="InterPro" id="IPR050793">
    <property type="entry name" value="CMP-NeuNAc_synthase"/>
</dbReference>
<dbReference type="AlphaFoldDB" id="D4G7H6"/>
<dbReference type="GO" id="GO:0008781">
    <property type="term" value="F:N-acylneuraminate cytidylyltransferase activity"/>
    <property type="evidence" value="ECO:0007669"/>
    <property type="project" value="TreeGrafter"/>
</dbReference>
<dbReference type="FunFam" id="3.40.50.1000:FF:000029">
    <property type="entry name" value="3-deoxy-D-manno-octulosonate 8-phosphate phosphatase KdsC"/>
    <property type="match status" value="1"/>
</dbReference>
<feature type="binding site" evidence="14">
    <location>
        <position position="24"/>
    </location>
    <ligand>
        <name>substrate</name>
    </ligand>
</feature>
<organism evidence="15 16">
    <name type="scientific">Riesia pediculicola (strain USDA)</name>
    <dbReference type="NCBI Taxonomy" id="515618"/>
    <lineage>
        <taxon>Bacteria</taxon>
        <taxon>Pseudomonadati</taxon>
        <taxon>Pseudomonadota</taxon>
        <taxon>Gammaproteobacteria</taxon>
        <taxon>Enterobacterales</taxon>
        <taxon>Enterobacteriaceae</taxon>
        <taxon>Candidatus Riesia</taxon>
    </lineage>
</organism>
<comment type="cofactor">
    <cofactor evidence="2 13 14">
        <name>Mg(2+)</name>
        <dbReference type="ChEBI" id="CHEBI:18420"/>
    </cofactor>
</comment>
<dbReference type="RefSeq" id="WP_013087771.1">
    <property type="nucleotide sequence ID" value="NC_014109.1"/>
</dbReference>
<sequence length="185" mass="20728">MYNLLKILNVKKVSKTKLLICDCDGVMTNGLIYIGNSGEEIKTFNVQDGYGIRCIKKIGIEVAIISGGVSKTLENRSRFLGIRHLYQGCYEKEEAYFDLLNKLQIVSEEVTYIGDDIIDLPVMSKVGFSVAVPNSHPKVLQKSDYITEKFGGNGAVREVCDIILFSKKLFFEKNKTISLDTIEKS</sequence>
<evidence type="ECO:0000256" key="9">
    <source>
        <dbReference type="ARBA" id="ARBA00022723"/>
    </source>
</evidence>
<evidence type="ECO:0000256" key="10">
    <source>
        <dbReference type="ARBA" id="ARBA00022801"/>
    </source>
</evidence>
<keyword evidence="11 13" id="KW-0460">Magnesium</keyword>
<evidence type="ECO:0000256" key="8">
    <source>
        <dbReference type="ARBA" id="ARBA00020092"/>
    </source>
</evidence>
<evidence type="ECO:0000256" key="4">
    <source>
        <dbReference type="ARBA" id="ARBA00004807"/>
    </source>
</evidence>
<name>D4G7H6_RIEPU</name>
<dbReference type="PANTHER" id="PTHR21485:SF3">
    <property type="entry name" value="N-ACYLNEURAMINATE CYTIDYLYLTRANSFERASE"/>
    <property type="match status" value="1"/>
</dbReference>
<dbReference type="SFLD" id="SFLDS00003">
    <property type="entry name" value="Haloacid_Dehalogenase"/>
    <property type="match status" value="1"/>
</dbReference>
<dbReference type="CDD" id="cd01630">
    <property type="entry name" value="HAD_KDO-like"/>
    <property type="match status" value="1"/>
</dbReference>
<dbReference type="GO" id="GO:0019143">
    <property type="term" value="F:3-deoxy-manno-octulosonate-8-phosphatase activity"/>
    <property type="evidence" value="ECO:0007669"/>
    <property type="project" value="UniProtKB-UniRule"/>
</dbReference>
<dbReference type="NCBIfam" id="TIGR01670">
    <property type="entry name" value="KdsC-phosphatas"/>
    <property type="match status" value="1"/>
</dbReference>
<accession>D4G7H6</accession>
<dbReference type="eggNOG" id="COG1778">
    <property type="taxonomic scope" value="Bacteria"/>
</dbReference>
<dbReference type="Gene3D" id="3.40.50.1000">
    <property type="entry name" value="HAD superfamily/HAD-like"/>
    <property type="match status" value="1"/>
</dbReference>
<evidence type="ECO:0000256" key="1">
    <source>
        <dbReference type="ARBA" id="ARBA00000898"/>
    </source>
</evidence>
<comment type="pathway">
    <text evidence="3 13">Bacterial outer membrane biogenesis; lipopolysaccharide biosynthesis.</text>
</comment>
<keyword evidence="9 13" id="KW-0479">Metal-binding</keyword>
<feature type="binding site" evidence="14">
    <location>
        <position position="115"/>
    </location>
    <ligand>
        <name>Mg(2+)</name>
        <dbReference type="ChEBI" id="CHEBI:18420"/>
    </ligand>
</feature>
<reference evidence="15" key="1">
    <citation type="submission" date="2008-05" db="EMBL/GenBank/DDBJ databases">
        <title>Genome sequence of Riesia pediculicola USDA.</title>
        <authorList>
            <person name="Kirkness E.F."/>
        </authorList>
    </citation>
    <scope>NUCLEOTIDE SEQUENCE [LARGE SCALE GENOMIC DNA]</scope>
    <source>
        <strain evidence="15">USDA</strain>
    </source>
</reference>
<dbReference type="PIRSF" id="PIRSF006118">
    <property type="entry name" value="KDO8-P_Ptase"/>
    <property type="match status" value="1"/>
</dbReference>
<dbReference type="InterPro" id="IPR010023">
    <property type="entry name" value="KdsC_fam"/>
</dbReference>
<dbReference type="EMBL" id="CP001085">
    <property type="protein sequence ID" value="ADD79789.1"/>
    <property type="molecule type" value="Genomic_DNA"/>
</dbReference>
<evidence type="ECO:0000313" key="15">
    <source>
        <dbReference type="EMBL" id="ADD79789.1"/>
    </source>
</evidence>
<dbReference type="NCBIfam" id="NF007019">
    <property type="entry name" value="PRK09484.1"/>
    <property type="match status" value="1"/>
</dbReference>
<comment type="similarity">
    <text evidence="5 13">Belongs to the KdsC family.</text>
</comment>
<dbReference type="UniPathway" id="UPA00030"/>
<comment type="function">
    <text evidence="13">Catalyzes the hydrolysis of 3-deoxy-D-manno-octulosonate 8-phosphate (KDO 8-P) to 3-deoxy-D-manno-octulosonate (KDO) and inorganic phosphate.</text>
</comment>
<keyword evidence="13" id="KW-0448">Lipopolysaccharide biosynthesis</keyword>
<comment type="subunit">
    <text evidence="6 13">Homotetramer.</text>
</comment>
<protein>
    <recommendedName>
        <fullName evidence="8 13">3-deoxy-D-manno-octulosonate 8-phosphate phosphatase KdsC</fullName>
        <ecNumber evidence="7 13">3.1.3.45</ecNumber>
    </recommendedName>
    <alternativeName>
        <fullName evidence="12 13">KDO 8-P phosphatase</fullName>
    </alternativeName>
</protein>
<dbReference type="SFLD" id="SFLDG01138">
    <property type="entry name" value="C1.6.2:_Deoxy-d-mannose-octulo"/>
    <property type="match status" value="1"/>
</dbReference>
<dbReference type="GO" id="GO:0009103">
    <property type="term" value="P:lipopolysaccharide biosynthetic process"/>
    <property type="evidence" value="ECO:0007669"/>
    <property type="project" value="UniProtKB-UniRule"/>
</dbReference>
<dbReference type="OrthoDB" id="9805604at2"/>
<dbReference type="PANTHER" id="PTHR21485">
    <property type="entry name" value="HAD SUPERFAMILY MEMBERS CMAS AND KDSC"/>
    <property type="match status" value="1"/>
</dbReference>
<dbReference type="InterPro" id="IPR036412">
    <property type="entry name" value="HAD-like_sf"/>
</dbReference>
<dbReference type="Proteomes" id="UP000001700">
    <property type="component" value="Chromosome"/>
</dbReference>
<evidence type="ECO:0000256" key="12">
    <source>
        <dbReference type="ARBA" id="ARBA00031051"/>
    </source>
</evidence>
<comment type="pathway">
    <text evidence="4 13">Carbohydrate biosynthesis; 3-deoxy-D-manno-octulosonate biosynthesis; 3-deoxy-D-manno-octulosonate from D-ribulose 5-phosphate: step 3/3.</text>
</comment>
<comment type="catalytic activity">
    <reaction evidence="1 13">
        <text>3-deoxy-alpha-D-manno-2-octulosonate-8-phosphate + H2O = 3-deoxy-alpha-D-manno-oct-2-ulosonate + phosphate</text>
        <dbReference type="Rhea" id="RHEA:11500"/>
        <dbReference type="ChEBI" id="CHEBI:15377"/>
        <dbReference type="ChEBI" id="CHEBI:43474"/>
        <dbReference type="ChEBI" id="CHEBI:85985"/>
        <dbReference type="ChEBI" id="CHEBI:85986"/>
        <dbReference type="EC" id="3.1.3.45"/>
    </reaction>
</comment>
<dbReference type="EC" id="3.1.3.45" evidence="7 13"/>
<proteinExistence type="inferred from homology"/>
<evidence type="ECO:0000256" key="13">
    <source>
        <dbReference type="PIRNR" id="PIRNR006118"/>
    </source>
</evidence>
<evidence type="ECO:0000256" key="7">
    <source>
        <dbReference type="ARBA" id="ARBA00013066"/>
    </source>
</evidence>
<dbReference type="SUPFAM" id="SSF56784">
    <property type="entry name" value="HAD-like"/>
    <property type="match status" value="1"/>
</dbReference>
<keyword evidence="16" id="KW-1185">Reference proteome</keyword>
<feature type="binding site" evidence="14">
    <location>
        <position position="22"/>
    </location>
    <ligand>
        <name>Mg(2+)</name>
        <dbReference type="ChEBI" id="CHEBI:18420"/>
    </ligand>
</feature>
<evidence type="ECO:0000256" key="6">
    <source>
        <dbReference type="ARBA" id="ARBA00011881"/>
    </source>
</evidence>
<evidence type="ECO:0000256" key="11">
    <source>
        <dbReference type="ARBA" id="ARBA00022842"/>
    </source>
</evidence>
<keyword evidence="10 13" id="KW-0378">Hydrolase</keyword>
<evidence type="ECO:0000256" key="2">
    <source>
        <dbReference type="ARBA" id="ARBA00001946"/>
    </source>
</evidence>
<evidence type="ECO:0000256" key="14">
    <source>
        <dbReference type="PIRSR" id="PIRSR006118-2"/>
    </source>
</evidence>
<dbReference type="GO" id="GO:0046872">
    <property type="term" value="F:metal ion binding"/>
    <property type="evidence" value="ECO:0007669"/>
    <property type="project" value="UniProtKB-UniRule"/>
</dbReference>
<evidence type="ECO:0000256" key="3">
    <source>
        <dbReference type="ARBA" id="ARBA00004756"/>
    </source>
</evidence>
<dbReference type="InterPro" id="IPR023214">
    <property type="entry name" value="HAD_sf"/>
</dbReference>
<evidence type="ECO:0000256" key="5">
    <source>
        <dbReference type="ARBA" id="ARBA00005893"/>
    </source>
</evidence>
<dbReference type="Pfam" id="PF08282">
    <property type="entry name" value="Hydrolase_3"/>
    <property type="match status" value="1"/>
</dbReference>
<evidence type="ECO:0000313" key="16">
    <source>
        <dbReference type="Proteomes" id="UP000001700"/>
    </source>
</evidence>
<gene>
    <name evidence="15" type="primary">kdsC1</name>
    <name evidence="15" type="ordered locus">RIEPE_0002</name>
</gene>
<dbReference type="SFLD" id="SFLDG01136">
    <property type="entry name" value="C1.6:_Phosphoserine_Phosphatas"/>
    <property type="match status" value="1"/>
</dbReference>
<dbReference type="UniPathway" id="UPA00357">
    <property type="reaction ID" value="UER00475"/>
</dbReference>
<dbReference type="HOGENOM" id="CLU_106694_0_1_6"/>
<dbReference type="KEGG" id="rip:RIEPE_0002"/>